<name>A0A0W8DR61_PHYNI</name>
<dbReference type="Proteomes" id="UP000054636">
    <property type="component" value="Unassembled WGS sequence"/>
</dbReference>
<evidence type="ECO:0000313" key="4">
    <source>
        <dbReference type="Proteomes" id="UP000054636"/>
    </source>
</evidence>
<feature type="coiled-coil region" evidence="1">
    <location>
        <begin position="199"/>
        <end position="257"/>
    </location>
</feature>
<dbReference type="AlphaFoldDB" id="A0A0W8DR61"/>
<sequence>MPTSSASGTVASIRSDRSRPGSSVTSHGAKEEDHFDENEGRDLTKTVKLATVTSTDRSTYHGEVNGGDKYIGQWVDGSRHGVGVSVDAEAVMTAAHFNMDEPELASAVSLSWEADVQLHVLRAVLAEDAAIRNQEIARQRHVDAVVQEMTTIGFETFNTTEEIEAFEAKDELETVEFIRDQSKQMHEVNAVAGELKFTEAQLTQRQKELRAEITAKRQELSLVAKYCALAETRGAQVREAERTLATLQRQLDVLNSESA</sequence>
<feature type="region of interest" description="Disordered" evidence="2">
    <location>
        <begin position="1"/>
        <end position="42"/>
    </location>
</feature>
<keyword evidence="1" id="KW-0175">Coiled coil</keyword>
<gene>
    <name evidence="3" type="ORF">AM588_10011430</name>
</gene>
<feature type="compositionally biased region" description="Polar residues" evidence="2">
    <location>
        <begin position="1"/>
        <end position="12"/>
    </location>
</feature>
<organism evidence="3 4">
    <name type="scientific">Phytophthora nicotianae</name>
    <name type="common">Potato buckeye rot agent</name>
    <name type="synonym">Phytophthora parasitica</name>
    <dbReference type="NCBI Taxonomy" id="4792"/>
    <lineage>
        <taxon>Eukaryota</taxon>
        <taxon>Sar</taxon>
        <taxon>Stramenopiles</taxon>
        <taxon>Oomycota</taxon>
        <taxon>Peronosporomycetes</taxon>
        <taxon>Peronosporales</taxon>
        <taxon>Peronosporaceae</taxon>
        <taxon>Phytophthora</taxon>
    </lineage>
</organism>
<reference evidence="3 4" key="1">
    <citation type="submission" date="2015-11" db="EMBL/GenBank/DDBJ databases">
        <title>Genomes and virulence difference between two physiological races of Phytophthora nicotianae.</title>
        <authorList>
            <person name="Liu H."/>
            <person name="Ma X."/>
            <person name="Yu H."/>
            <person name="Fang D."/>
            <person name="Li Y."/>
            <person name="Wang X."/>
            <person name="Wang W."/>
            <person name="Dong Y."/>
            <person name="Xiao B."/>
        </authorList>
    </citation>
    <scope>NUCLEOTIDE SEQUENCE [LARGE SCALE GENOMIC DNA]</scope>
    <source>
        <strain evidence="4">race 1</strain>
    </source>
</reference>
<comment type="caution">
    <text evidence="3">The sequence shown here is derived from an EMBL/GenBank/DDBJ whole genome shotgun (WGS) entry which is preliminary data.</text>
</comment>
<dbReference type="EMBL" id="LNFP01000055">
    <property type="protein sequence ID" value="KUF98760.1"/>
    <property type="molecule type" value="Genomic_DNA"/>
</dbReference>
<feature type="compositionally biased region" description="Basic and acidic residues" evidence="2">
    <location>
        <begin position="28"/>
        <end position="42"/>
    </location>
</feature>
<proteinExistence type="predicted"/>
<evidence type="ECO:0000256" key="1">
    <source>
        <dbReference type="SAM" id="Coils"/>
    </source>
</evidence>
<protein>
    <submittedName>
        <fullName evidence="3">Calcium permeable stress-gated cation channel 1</fullName>
    </submittedName>
</protein>
<evidence type="ECO:0000256" key="2">
    <source>
        <dbReference type="SAM" id="MobiDB-lite"/>
    </source>
</evidence>
<accession>A0A0W8DR61</accession>
<evidence type="ECO:0000313" key="3">
    <source>
        <dbReference type="EMBL" id="KUF98760.1"/>
    </source>
</evidence>